<feature type="region of interest" description="Disordered" evidence="1">
    <location>
        <begin position="15"/>
        <end position="63"/>
    </location>
</feature>
<keyword evidence="3" id="KW-1185">Reference proteome</keyword>
<evidence type="ECO:0000256" key="1">
    <source>
        <dbReference type="SAM" id="MobiDB-lite"/>
    </source>
</evidence>
<evidence type="ECO:0000313" key="2">
    <source>
        <dbReference type="EMBL" id="PIK33234.1"/>
    </source>
</evidence>
<dbReference type="PANTHER" id="PTHR34153:SF2">
    <property type="entry name" value="SI:CH211-262H13.3-RELATED"/>
    <property type="match status" value="1"/>
</dbReference>
<evidence type="ECO:0000313" key="3">
    <source>
        <dbReference type="Proteomes" id="UP000230750"/>
    </source>
</evidence>
<feature type="compositionally biased region" description="Low complexity" evidence="1">
    <location>
        <begin position="38"/>
        <end position="47"/>
    </location>
</feature>
<organism evidence="2 3">
    <name type="scientific">Stichopus japonicus</name>
    <name type="common">Sea cucumber</name>
    <dbReference type="NCBI Taxonomy" id="307972"/>
    <lineage>
        <taxon>Eukaryota</taxon>
        <taxon>Metazoa</taxon>
        <taxon>Echinodermata</taxon>
        <taxon>Eleutherozoa</taxon>
        <taxon>Echinozoa</taxon>
        <taxon>Holothuroidea</taxon>
        <taxon>Aspidochirotacea</taxon>
        <taxon>Aspidochirotida</taxon>
        <taxon>Stichopodidae</taxon>
        <taxon>Apostichopus</taxon>
    </lineage>
</organism>
<evidence type="ECO:0008006" key="4">
    <source>
        <dbReference type="Google" id="ProtNLM"/>
    </source>
</evidence>
<accession>A0A2G8JBX2</accession>
<protein>
    <recommendedName>
        <fullName evidence="4">DUF4806 domain-containing protein</fullName>
    </recommendedName>
</protein>
<dbReference type="PANTHER" id="PTHR34153">
    <property type="entry name" value="SI:CH211-262H13.3-RELATED-RELATED"/>
    <property type="match status" value="1"/>
</dbReference>
<proteinExistence type="predicted"/>
<dbReference type="EMBL" id="MRZV01002671">
    <property type="protein sequence ID" value="PIK33234.1"/>
    <property type="molecule type" value="Genomic_DNA"/>
</dbReference>
<dbReference type="Proteomes" id="UP000230750">
    <property type="component" value="Unassembled WGS sequence"/>
</dbReference>
<gene>
    <name evidence="2" type="ORF">BSL78_29950</name>
</gene>
<name>A0A2G8JBX2_STIJA</name>
<dbReference type="OrthoDB" id="6780942at2759"/>
<comment type="caution">
    <text evidence="2">The sequence shown here is derived from an EMBL/GenBank/DDBJ whole genome shotgun (WGS) entry which is preliminary data.</text>
</comment>
<dbReference type="AlphaFoldDB" id="A0A2G8JBX2"/>
<reference evidence="2 3" key="1">
    <citation type="journal article" date="2017" name="PLoS Biol.">
        <title>The sea cucumber genome provides insights into morphological evolution and visceral regeneration.</title>
        <authorList>
            <person name="Zhang X."/>
            <person name="Sun L."/>
            <person name="Yuan J."/>
            <person name="Sun Y."/>
            <person name="Gao Y."/>
            <person name="Zhang L."/>
            <person name="Li S."/>
            <person name="Dai H."/>
            <person name="Hamel J.F."/>
            <person name="Liu C."/>
            <person name="Yu Y."/>
            <person name="Liu S."/>
            <person name="Lin W."/>
            <person name="Guo K."/>
            <person name="Jin S."/>
            <person name="Xu P."/>
            <person name="Storey K.B."/>
            <person name="Huan P."/>
            <person name="Zhang T."/>
            <person name="Zhou Y."/>
            <person name="Zhang J."/>
            <person name="Lin C."/>
            <person name="Li X."/>
            <person name="Xing L."/>
            <person name="Huo D."/>
            <person name="Sun M."/>
            <person name="Wang L."/>
            <person name="Mercier A."/>
            <person name="Li F."/>
            <person name="Yang H."/>
            <person name="Xiang J."/>
        </authorList>
    </citation>
    <scope>NUCLEOTIDE SEQUENCE [LARGE SCALE GENOMIC DNA]</scope>
    <source>
        <strain evidence="2">Shaxun</strain>
        <tissue evidence="2">Muscle</tissue>
    </source>
</reference>
<dbReference type="STRING" id="307972.A0A2G8JBX2"/>
<sequence>MLQCEKYYPNVQRLNPRYISDSSDDDTGPIRTEPKKNAAASLASAPSTPVFRPVSSPLMSDPLSKRTQSVDLTYTALTLSPIITKPHRSISACSESIAGASRTPVSPISSTVETAHVSASERRMFLILETIKANQEDIISCQKVLENKVACLSLIGGRNKEDTVRRIMAQCLTNTLALQCNWIGRNNKISFSTLHLNKVVMGAIRKNPLTQKVTASVVEEVQKSWLRFAGDRDGKRKNRQAANQ</sequence>